<proteinExistence type="predicted"/>
<dbReference type="AlphaFoldDB" id="K7TFI1"/>
<evidence type="ECO:0008006" key="2">
    <source>
        <dbReference type="Google" id="ProtNLM"/>
    </source>
</evidence>
<sequence>MSIDSRLTTPGQTQRGVMAQRAKGIAWEPFQHPGGEAYCLDHLHPECVEYVIPPAKNAPERRFQVAVSYGLHCFTRTPREGEAVDDAEWYSDSREKRVFCLERWQLSKMLPEVVRTLGNRKCLHTGREEFVTLKVVEEGRTFDYAIFFIVSKSNAPGIDMNLFIVSAHERFNALKYTKPIRFGVILMNRYQGKKIRPPR</sequence>
<geneLocation type="plasmid" evidence="1">
    <name>pZM3H1</name>
</geneLocation>
<protein>
    <recommendedName>
        <fullName evidence="2">Stationary phase growth adaptation protein</fullName>
    </recommendedName>
</protein>
<evidence type="ECO:0000313" key="1">
    <source>
        <dbReference type="EMBL" id="AFW03515.1"/>
    </source>
</evidence>
<name>K7TFI1_9GAMM</name>
<keyword evidence="1" id="KW-0614">Plasmid</keyword>
<accession>K7TFI1</accession>
<dbReference type="EMBL" id="JX569338">
    <property type="protein sequence ID" value="AFW03515.1"/>
    <property type="molecule type" value="Genomic_DNA"/>
</dbReference>
<organism evidence="1">
    <name type="scientific">Halomonas sp. ZM3</name>
    <dbReference type="NCBI Taxonomy" id="1250400"/>
    <lineage>
        <taxon>Bacteria</taxon>
        <taxon>Pseudomonadati</taxon>
        <taxon>Pseudomonadota</taxon>
        <taxon>Gammaproteobacteria</taxon>
        <taxon>Oceanospirillales</taxon>
        <taxon>Halomonadaceae</taxon>
        <taxon>Halomonas</taxon>
    </lineage>
</organism>
<reference evidence="1" key="1">
    <citation type="journal article" date="2013" name="BMC Microbiol.">
        <title>Characterization of Halomonas sp. ZM3 isolated from the Zelazny Most post-flotation waste reservoir, with a special focus on its mobile DNA.</title>
        <authorList>
            <person name="Dziewit L."/>
            <person name="Pyzik A."/>
            <person name="Matlakowska R."/>
            <person name="Baj J."/>
            <person name="Szuplewska M."/>
            <person name="Bartosik D."/>
        </authorList>
    </citation>
    <scope>NUCLEOTIDE SEQUENCE</scope>
    <source>
        <strain evidence="1">ZM3</strain>
        <plasmid evidence="1">pZM3H1</plasmid>
    </source>
</reference>